<gene>
    <name evidence="1" type="ORF">GCM10011290_09780</name>
</gene>
<reference evidence="2" key="1">
    <citation type="journal article" date="2019" name="Int. J. Syst. Evol. Microbiol.">
        <title>The Global Catalogue of Microorganisms (GCM) 10K type strain sequencing project: providing services to taxonomists for standard genome sequencing and annotation.</title>
        <authorList>
            <consortium name="The Broad Institute Genomics Platform"/>
            <consortium name="The Broad Institute Genome Sequencing Center for Infectious Disease"/>
            <person name="Wu L."/>
            <person name="Ma J."/>
        </authorList>
    </citation>
    <scope>NUCLEOTIDE SEQUENCE [LARGE SCALE GENOMIC DNA]</scope>
    <source>
        <strain evidence="2">KCTC 32041</strain>
    </source>
</reference>
<sequence length="100" mass="10318">MCEVAEWEVDESEFDDTATAAATAAPIAAIVPTDSPAMPAVVPAAPAAAAEVVPAAEEPAAEVAAAGSAAKDWPASRPEMRTNIRDFFILKAPFLADTEY</sequence>
<proteinExistence type="predicted"/>
<evidence type="ECO:0000313" key="2">
    <source>
        <dbReference type="Proteomes" id="UP000600877"/>
    </source>
</evidence>
<organism evidence="1 2">
    <name type="scientific">Vogesella alkaliphila</name>
    <dbReference type="NCBI Taxonomy" id="1193621"/>
    <lineage>
        <taxon>Bacteria</taxon>
        <taxon>Pseudomonadati</taxon>
        <taxon>Pseudomonadota</taxon>
        <taxon>Betaproteobacteria</taxon>
        <taxon>Neisseriales</taxon>
        <taxon>Chromobacteriaceae</taxon>
        <taxon>Vogesella</taxon>
    </lineage>
</organism>
<keyword evidence="2" id="KW-1185">Reference proteome</keyword>
<comment type="caution">
    <text evidence="1">The sequence shown here is derived from an EMBL/GenBank/DDBJ whole genome shotgun (WGS) entry which is preliminary data.</text>
</comment>
<accession>A0ABQ2YJH1</accession>
<dbReference type="EMBL" id="BMYW01000002">
    <property type="protein sequence ID" value="GGX84155.1"/>
    <property type="molecule type" value="Genomic_DNA"/>
</dbReference>
<protein>
    <submittedName>
        <fullName evidence="1">Uncharacterized protein</fullName>
    </submittedName>
</protein>
<name>A0ABQ2YJH1_9NEIS</name>
<evidence type="ECO:0000313" key="1">
    <source>
        <dbReference type="EMBL" id="GGX84155.1"/>
    </source>
</evidence>
<dbReference type="Proteomes" id="UP000600877">
    <property type="component" value="Unassembled WGS sequence"/>
</dbReference>